<evidence type="ECO:0000256" key="1">
    <source>
        <dbReference type="SAM" id="MobiDB-lite"/>
    </source>
</evidence>
<protein>
    <submittedName>
        <fullName evidence="2">Uncharacterized protein</fullName>
    </submittedName>
</protein>
<sequence length="93" mass="10181">MATARQRRKDVNDGQTGLSKTKLATPVLDPTSWEQLGRVNNNVYGGLVDHKGSLHHVQTFPGRLGLLPFHGAYPLLLTSLLPDSGHGEFHGKR</sequence>
<dbReference type="HOGENOM" id="CLU_2125071_0_0_1"/>
<dbReference type="EnsemblPlants" id="OMERI12G03650.1">
    <property type="protein sequence ID" value="OMERI12G03650.1"/>
    <property type="gene ID" value="OMERI12G03650"/>
</dbReference>
<reference evidence="2" key="2">
    <citation type="submission" date="2018-05" db="EMBL/GenBank/DDBJ databases">
        <title>OmerRS3 (Oryza meridionalis Reference Sequence Version 3).</title>
        <authorList>
            <person name="Zhang J."/>
            <person name="Kudrna D."/>
            <person name="Lee S."/>
            <person name="Talag J."/>
            <person name="Welchert J."/>
            <person name="Wing R.A."/>
        </authorList>
    </citation>
    <scope>NUCLEOTIDE SEQUENCE [LARGE SCALE GENOMIC DNA]</scope>
    <source>
        <strain evidence="2">cv. OR44</strain>
    </source>
</reference>
<evidence type="ECO:0000313" key="3">
    <source>
        <dbReference type="Proteomes" id="UP000008021"/>
    </source>
</evidence>
<dbReference type="AlphaFoldDB" id="A0A0E0FAE4"/>
<dbReference type="Proteomes" id="UP000008021">
    <property type="component" value="Chromosome 12"/>
</dbReference>
<dbReference type="Gramene" id="OMERI12G03650.1">
    <property type="protein sequence ID" value="OMERI12G03650.1"/>
    <property type="gene ID" value="OMERI12G03650"/>
</dbReference>
<feature type="region of interest" description="Disordered" evidence="1">
    <location>
        <begin position="1"/>
        <end position="24"/>
    </location>
</feature>
<reference evidence="2" key="1">
    <citation type="submission" date="2015-04" db="UniProtKB">
        <authorList>
            <consortium name="EnsemblPlants"/>
        </authorList>
    </citation>
    <scope>IDENTIFICATION</scope>
</reference>
<proteinExistence type="predicted"/>
<accession>A0A0E0FAE4</accession>
<evidence type="ECO:0000313" key="2">
    <source>
        <dbReference type="EnsemblPlants" id="OMERI12G03650.1"/>
    </source>
</evidence>
<name>A0A0E0FAE4_9ORYZ</name>
<keyword evidence="3" id="KW-1185">Reference proteome</keyword>
<organism evidence="2">
    <name type="scientific">Oryza meridionalis</name>
    <dbReference type="NCBI Taxonomy" id="40149"/>
    <lineage>
        <taxon>Eukaryota</taxon>
        <taxon>Viridiplantae</taxon>
        <taxon>Streptophyta</taxon>
        <taxon>Embryophyta</taxon>
        <taxon>Tracheophyta</taxon>
        <taxon>Spermatophyta</taxon>
        <taxon>Magnoliopsida</taxon>
        <taxon>Liliopsida</taxon>
        <taxon>Poales</taxon>
        <taxon>Poaceae</taxon>
        <taxon>BOP clade</taxon>
        <taxon>Oryzoideae</taxon>
        <taxon>Oryzeae</taxon>
        <taxon>Oryzinae</taxon>
        <taxon>Oryza</taxon>
    </lineage>
</organism>